<name>A0A426ZIH5_ENSVE</name>
<evidence type="ECO:0000313" key="2">
    <source>
        <dbReference type="EMBL" id="RRT63778.1"/>
    </source>
</evidence>
<feature type="compositionally biased region" description="Basic and acidic residues" evidence="1">
    <location>
        <begin position="91"/>
        <end position="114"/>
    </location>
</feature>
<reference evidence="2 3" key="1">
    <citation type="journal article" date="2014" name="Agronomy (Basel)">
        <title>A Draft Genome Sequence for Ensete ventricosum, the Drought-Tolerant Tree Against Hunger.</title>
        <authorList>
            <person name="Harrison J."/>
            <person name="Moore K.A."/>
            <person name="Paszkiewicz K."/>
            <person name="Jones T."/>
            <person name="Grant M."/>
            <person name="Ambacheew D."/>
            <person name="Muzemil S."/>
            <person name="Studholme D.J."/>
        </authorList>
    </citation>
    <scope>NUCLEOTIDE SEQUENCE [LARGE SCALE GENOMIC DNA]</scope>
</reference>
<feature type="compositionally biased region" description="Pro residues" evidence="1">
    <location>
        <begin position="14"/>
        <end position="28"/>
    </location>
</feature>
<gene>
    <name evidence="2" type="ORF">B296_00005794</name>
</gene>
<dbReference type="AlphaFoldDB" id="A0A426ZIH5"/>
<protein>
    <submittedName>
        <fullName evidence="2">Uncharacterized protein</fullName>
    </submittedName>
</protein>
<dbReference type="EMBL" id="AMZH03006463">
    <property type="protein sequence ID" value="RRT63778.1"/>
    <property type="molecule type" value="Genomic_DNA"/>
</dbReference>
<comment type="caution">
    <text evidence="2">The sequence shown here is derived from an EMBL/GenBank/DDBJ whole genome shotgun (WGS) entry which is preliminary data.</text>
</comment>
<dbReference type="Proteomes" id="UP000287651">
    <property type="component" value="Unassembled WGS sequence"/>
</dbReference>
<sequence length="147" mass="16164">MICVVTLQVSNHLSPPPLRGSRPPPPSSSGPASITSFISTLKSSRSNLPLSSWSNFAHAAVELQELDGTRRAVVHAEVGLQHDEAHELARHLREKEEEEPKQVTNKGVEEEPKQVYRRGSRGGMEHLRASSNSNQDVGADQESNLRK</sequence>
<feature type="region of interest" description="Disordered" evidence="1">
    <location>
        <begin position="91"/>
        <end position="147"/>
    </location>
</feature>
<evidence type="ECO:0000313" key="3">
    <source>
        <dbReference type="Proteomes" id="UP000287651"/>
    </source>
</evidence>
<evidence type="ECO:0000256" key="1">
    <source>
        <dbReference type="SAM" id="MobiDB-lite"/>
    </source>
</evidence>
<proteinExistence type="predicted"/>
<feature type="region of interest" description="Disordered" evidence="1">
    <location>
        <begin position="13"/>
        <end position="32"/>
    </location>
</feature>
<accession>A0A426ZIH5</accession>
<organism evidence="2 3">
    <name type="scientific">Ensete ventricosum</name>
    <name type="common">Abyssinian banana</name>
    <name type="synonym">Musa ensete</name>
    <dbReference type="NCBI Taxonomy" id="4639"/>
    <lineage>
        <taxon>Eukaryota</taxon>
        <taxon>Viridiplantae</taxon>
        <taxon>Streptophyta</taxon>
        <taxon>Embryophyta</taxon>
        <taxon>Tracheophyta</taxon>
        <taxon>Spermatophyta</taxon>
        <taxon>Magnoliopsida</taxon>
        <taxon>Liliopsida</taxon>
        <taxon>Zingiberales</taxon>
        <taxon>Musaceae</taxon>
        <taxon>Ensete</taxon>
    </lineage>
</organism>